<keyword evidence="10" id="KW-1185">Reference proteome</keyword>
<dbReference type="Pfam" id="PF02771">
    <property type="entry name" value="Acyl-CoA_dh_N"/>
    <property type="match status" value="1"/>
</dbReference>
<sequence>MNLHETAQEQAFRAEVRAWMDEHLRGEFAPLRGAAGLSSPHYDAQLAKRWEQELARGGWTGLGWPTEHGGRNLPLAQQIIFHEEYVRCGGPGRIGHIGETLLAPTVMAWGTPEQKKRFLPGVLAGTDYWAQGYSEPGAGSDLAGVRTRARRDAATGEWMIDGQKVWTSWAHESNWIFVLARCEERQPGQPRHKGMVFLLVPLDQPGVEIRPIRQITGGSEFNEVFFDGARTEASLHLGAPGEGWKVAMYLLGCERGASTLGQQAHFRAELQDVITTAKANGAARDPLLRQRIAQAALGLDTLRSHALRTSGEQADPRAASVSKYAWSNWRRDLGELAMDVLGPAADMDDGDPLHDGLRHIWLSSRADTIYAGSNEIQLNLMAERALGMPR</sequence>
<comment type="similarity">
    <text evidence="2">Belongs to the acyl-CoA dehydrogenase family.</text>
</comment>
<reference evidence="10" key="1">
    <citation type="journal article" date="2019" name="Int. J. Syst. Evol. Microbiol.">
        <title>The Global Catalogue of Microorganisms (GCM) 10K type strain sequencing project: providing services to taxonomists for standard genome sequencing and annotation.</title>
        <authorList>
            <consortium name="The Broad Institute Genomics Platform"/>
            <consortium name="The Broad Institute Genome Sequencing Center for Infectious Disease"/>
            <person name="Wu L."/>
            <person name="Ma J."/>
        </authorList>
    </citation>
    <scope>NUCLEOTIDE SEQUENCE [LARGE SCALE GENOMIC DNA]</scope>
    <source>
        <strain evidence="10">JCM 17561</strain>
    </source>
</reference>
<evidence type="ECO:0000313" key="9">
    <source>
        <dbReference type="EMBL" id="GAA4002061.1"/>
    </source>
</evidence>
<dbReference type="InterPro" id="IPR013786">
    <property type="entry name" value="AcylCoA_DH/ox_N"/>
</dbReference>
<dbReference type="Pfam" id="PF02770">
    <property type="entry name" value="Acyl-CoA_dh_M"/>
    <property type="match status" value="1"/>
</dbReference>
<name>A0ABP7RTR8_9BURK</name>
<evidence type="ECO:0000256" key="4">
    <source>
        <dbReference type="ARBA" id="ARBA00022827"/>
    </source>
</evidence>
<dbReference type="Gene3D" id="1.20.140.10">
    <property type="entry name" value="Butyryl-CoA Dehydrogenase, subunit A, domain 3"/>
    <property type="match status" value="1"/>
</dbReference>
<feature type="domain" description="Acyl-CoA dehydrogenase/oxidase N-terminal" evidence="8">
    <location>
        <begin position="6"/>
        <end position="125"/>
    </location>
</feature>
<evidence type="ECO:0000259" key="7">
    <source>
        <dbReference type="Pfam" id="PF02770"/>
    </source>
</evidence>
<dbReference type="SUPFAM" id="SSF47203">
    <property type="entry name" value="Acyl-CoA dehydrogenase C-terminal domain-like"/>
    <property type="match status" value="1"/>
</dbReference>
<comment type="caution">
    <text evidence="9">The sequence shown here is derived from an EMBL/GenBank/DDBJ whole genome shotgun (WGS) entry which is preliminary data.</text>
</comment>
<evidence type="ECO:0000259" key="8">
    <source>
        <dbReference type="Pfam" id="PF02771"/>
    </source>
</evidence>
<evidence type="ECO:0000256" key="3">
    <source>
        <dbReference type="ARBA" id="ARBA00022630"/>
    </source>
</evidence>
<dbReference type="RefSeq" id="WP_103044860.1">
    <property type="nucleotide sequence ID" value="NZ_BAABBP010000030.1"/>
</dbReference>
<dbReference type="Gene3D" id="1.10.540.10">
    <property type="entry name" value="Acyl-CoA dehydrogenase/oxidase, N-terminal domain"/>
    <property type="match status" value="1"/>
</dbReference>
<keyword evidence="3" id="KW-0285">Flavoprotein</keyword>
<dbReference type="InterPro" id="IPR052161">
    <property type="entry name" value="Mycobact_Acyl-CoA_DH"/>
</dbReference>
<dbReference type="InterPro" id="IPR037069">
    <property type="entry name" value="AcylCoA_DH/ox_N_sf"/>
</dbReference>
<accession>A0ABP7RTR8</accession>
<gene>
    <name evidence="9" type="ORF">GCM10022279_27460</name>
</gene>
<dbReference type="InterPro" id="IPR006091">
    <property type="entry name" value="Acyl-CoA_Oxase/DH_mid-dom"/>
</dbReference>
<comment type="cofactor">
    <cofactor evidence="1">
        <name>FAD</name>
        <dbReference type="ChEBI" id="CHEBI:57692"/>
    </cofactor>
</comment>
<dbReference type="Gene3D" id="2.40.110.10">
    <property type="entry name" value="Butyryl-CoA Dehydrogenase, subunit A, domain 2"/>
    <property type="match status" value="1"/>
</dbReference>
<evidence type="ECO:0000313" key="10">
    <source>
        <dbReference type="Proteomes" id="UP001501627"/>
    </source>
</evidence>
<dbReference type="PANTHER" id="PTHR43292">
    <property type="entry name" value="ACYL-COA DEHYDROGENASE"/>
    <property type="match status" value="1"/>
</dbReference>
<dbReference type="InterPro" id="IPR009075">
    <property type="entry name" value="AcylCo_DH/oxidase_C"/>
</dbReference>
<keyword evidence="5" id="KW-0560">Oxidoreductase</keyword>
<dbReference type="Pfam" id="PF00441">
    <property type="entry name" value="Acyl-CoA_dh_1"/>
    <property type="match status" value="1"/>
</dbReference>
<evidence type="ECO:0000256" key="5">
    <source>
        <dbReference type="ARBA" id="ARBA00023002"/>
    </source>
</evidence>
<protein>
    <submittedName>
        <fullName evidence="9">Acyl-CoA dehydrogenase family protein</fullName>
    </submittedName>
</protein>
<proteinExistence type="inferred from homology"/>
<dbReference type="EMBL" id="BAABBP010000030">
    <property type="protein sequence ID" value="GAA4002061.1"/>
    <property type="molecule type" value="Genomic_DNA"/>
</dbReference>
<dbReference type="PANTHER" id="PTHR43292:SF3">
    <property type="entry name" value="ACYL-COA DEHYDROGENASE FADE29"/>
    <property type="match status" value="1"/>
</dbReference>
<feature type="domain" description="Acyl-CoA oxidase/dehydrogenase middle" evidence="7">
    <location>
        <begin position="130"/>
        <end position="227"/>
    </location>
</feature>
<feature type="domain" description="Acyl-CoA dehydrogenase/oxidase C-terminal" evidence="6">
    <location>
        <begin position="241"/>
        <end position="385"/>
    </location>
</feature>
<evidence type="ECO:0000256" key="2">
    <source>
        <dbReference type="ARBA" id="ARBA00009347"/>
    </source>
</evidence>
<dbReference type="InterPro" id="IPR046373">
    <property type="entry name" value="Acyl-CoA_Oxase/DH_mid-dom_sf"/>
</dbReference>
<evidence type="ECO:0000259" key="6">
    <source>
        <dbReference type="Pfam" id="PF00441"/>
    </source>
</evidence>
<dbReference type="SUPFAM" id="SSF56645">
    <property type="entry name" value="Acyl-CoA dehydrogenase NM domain-like"/>
    <property type="match status" value="1"/>
</dbReference>
<keyword evidence="4" id="KW-0274">FAD</keyword>
<evidence type="ECO:0000256" key="1">
    <source>
        <dbReference type="ARBA" id="ARBA00001974"/>
    </source>
</evidence>
<dbReference type="InterPro" id="IPR009100">
    <property type="entry name" value="AcylCoA_DH/oxidase_NM_dom_sf"/>
</dbReference>
<dbReference type="InterPro" id="IPR036250">
    <property type="entry name" value="AcylCo_DH-like_C"/>
</dbReference>
<organism evidence="9 10">
    <name type="scientific">Comamonas faecalis</name>
    <dbReference type="NCBI Taxonomy" id="1387849"/>
    <lineage>
        <taxon>Bacteria</taxon>
        <taxon>Pseudomonadati</taxon>
        <taxon>Pseudomonadota</taxon>
        <taxon>Betaproteobacteria</taxon>
        <taxon>Burkholderiales</taxon>
        <taxon>Comamonadaceae</taxon>
        <taxon>Comamonas</taxon>
    </lineage>
</organism>
<dbReference type="Proteomes" id="UP001501627">
    <property type="component" value="Unassembled WGS sequence"/>
</dbReference>